<proteinExistence type="predicted"/>
<protein>
    <submittedName>
        <fullName evidence="2">GRIP and coiled-coil domain-containing protein PFC0235w-like isoform X2</fullName>
    </submittedName>
</protein>
<accession>A0A6G0VWJ7</accession>
<feature type="non-terminal residue" evidence="2">
    <location>
        <position position="429"/>
    </location>
</feature>
<organism evidence="2 3">
    <name type="scientific">Aphis craccivora</name>
    <name type="common">Cowpea aphid</name>
    <dbReference type="NCBI Taxonomy" id="307492"/>
    <lineage>
        <taxon>Eukaryota</taxon>
        <taxon>Metazoa</taxon>
        <taxon>Ecdysozoa</taxon>
        <taxon>Arthropoda</taxon>
        <taxon>Hexapoda</taxon>
        <taxon>Insecta</taxon>
        <taxon>Pterygota</taxon>
        <taxon>Neoptera</taxon>
        <taxon>Paraneoptera</taxon>
        <taxon>Hemiptera</taxon>
        <taxon>Sternorrhyncha</taxon>
        <taxon>Aphidomorpha</taxon>
        <taxon>Aphidoidea</taxon>
        <taxon>Aphididae</taxon>
        <taxon>Aphidini</taxon>
        <taxon>Aphis</taxon>
        <taxon>Aphis</taxon>
    </lineage>
</organism>
<dbReference type="EMBL" id="VUJU01011292">
    <property type="protein sequence ID" value="KAF0711341.1"/>
    <property type="molecule type" value="Genomic_DNA"/>
</dbReference>
<name>A0A6G0VWJ7_APHCR</name>
<evidence type="ECO:0000313" key="2">
    <source>
        <dbReference type="EMBL" id="KAF0711341.1"/>
    </source>
</evidence>
<feature type="region of interest" description="Disordered" evidence="1">
    <location>
        <begin position="106"/>
        <end position="125"/>
    </location>
</feature>
<dbReference type="AlphaFoldDB" id="A0A6G0VWJ7"/>
<feature type="region of interest" description="Disordered" evidence="1">
    <location>
        <begin position="1"/>
        <end position="45"/>
    </location>
</feature>
<dbReference type="OrthoDB" id="5812619at2759"/>
<evidence type="ECO:0000313" key="3">
    <source>
        <dbReference type="Proteomes" id="UP000478052"/>
    </source>
</evidence>
<feature type="compositionally biased region" description="Basic residues" evidence="1">
    <location>
        <begin position="116"/>
        <end position="125"/>
    </location>
</feature>
<evidence type="ECO:0000256" key="1">
    <source>
        <dbReference type="SAM" id="MobiDB-lite"/>
    </source>
</evidence>
<dbReference type="Proteomes" id="UP000478052">
    <property type="component" value="Unassembled WGS sequence"/>
</dbReference>
<sequence>MSEKKAKNIENDCTNDSEKKFKNSSNDRLSMISDSESSSSDDIEFPLKDLGDTNYFRNENVDDISSSDDEMYSTLRHKKSKRQNTHNLNIHITDDDLSDISLENSSSINKDSVGTKKIKKKKKHNKKFNSIELNTSNDIKIKSVEKTYKEDEEPNIIKSENNISQKRKYKINTLGNIDNVPKKKLKKKKNNDNSLNSFEFNTINSSEISQNHSKLKTLLNSMESNDFEGASTKTETKFNLIKYLKYKEDSLQNHPKFKQIKEMLSKKIKDIVNKNCQITNSDIVLLKTVGNIILEKIVEKMNAAQDINDITITLPPECKENKIHFIETALGRPPSKEKMNIIKKLNPHVKLRVFNIEEDNLIREYWSKFQKEYKISNILPFLSNGLEMALNNTQKLQFVRYISARLPNRLLSSVFKRFNVLFNGYQDKT</sequence>
<reference evidence="2 3" key="1">
    <citation type="submission" date="2019-08" db="EMBL/GenBank/DDBJ databases">
        <title>Whole genome of Aphis craccivora.</title>
        <authorList>
            <person name="Voronova N.V."/>
            <person name="Shulinski R.S."/>
            <person name="Bandarenka Y.V."/>
            <person name="Zhorov D.G."/>
            <person name="Warner D."/>
        </authorList>
    </citation>
    <scope>NUCLEOTIDE SEQUENCE [LARGE SCALE GENOMIC DNA]</scope>
    <source>
        <strain evidence="2">180601</strain>
        <tissue evidence="2">Whole Body</tissue>
    </source>
</reference>
<gene>
    <name evidence="2" type="ORF">FWK35_00036798</name>
</gene>
<comment type="caution">
    <text evidence="2">The sequence shown here is derived from an EMBL/GenBank/DDBJ whole genome shotgun (WGS) entry which is preliminary data.</text>
</comment>
<keyword evidence="3" id="KW-1185">Reference proteome</keyword>
<feature type="compositionally biased region" description="Basic and acidic residues" evidence="1">
    <location>
        <begin position="1"/>
        <end position="21"/>
    </location>
</feature>